<keyword evidence="5" id="KW-1185">Reference proteome</keyword>
<dbReference type="PROSITE" id="PS50835">
    <property type="entry name" value="IG_LIKE"/>
    <property type="match status" value="1"/>
</dbReference>
<reference evidence="4 5" key="1">
    <citation type="submission" date="2021-04" db="EMBL/GenBank/DDBJ databases">
        <authorList>
            <person name="De Guttry C."/>
            <person name="Zahm M."/>
            <person name="Klopp C."/>
            <person name="Cabau C."/>
            <person name="Louis A."/>
            <person name="Berthelot C."/>
            <person name="Parey E."/>
            <person name="Roest Crollius H."/>
            <person name="Montfort J."/>
            <person name="Robinson-Rechavi M."/>
            <person name="Bucao C."/>
            <person name="Bouchez O."/>
            <person name="Gislard M."/>
            <person name="Lluch J."/>
            <person name="Milhes M."/>
            <person name="Lampietro C."/>
            <person name="Lopez Roques C."/>
            <person name="Donnadieu C."/>
            <person name="Braasch I."/>
            <person name="Desvignes T."/>
            <person name="Postlethwait J."/>
            <person name="Bobe J."/>
            <person name="Wedekind C."/>
            <person name="Guiguen Y."/>
        </authorList>
    </citation>
    <scope>NUCLEOTIDE SEQUENCE [LARGE SCALE GENOMIC DNA]</scope>
    <source>
        <strain evidence="4">Cs_M1</strain>
        <tissue evidence="4">Blood</tissue>
    </source>
</reference>
<keyword evidence="1" id="KW-0812">Transmembrane</keyword>
<evidence type="ECO:0000259" key="3">
    <source>
        <dbReference type="PROSITE" id="PS50835"/>
    </source>
</evidence>
<comment type="caution">
    <text evidence="4">The sequence shown here is derived from an EMBL/GenBank/DDBJ whole genome shotgun (WGS) entry which is preliminary data.</text>
</comment>
<dbReference type="EMBL" id="JAGTTL010000030">
    <property type="protein sequence ID" value="KAK6298298.1"/>
    <property type="molecule type" value="Genomic_DNA"/>
</dbReference>
<dbReference type="Gene3D" id="2.60.40.10">
    <property type="entry name" value="Immunoglobulins"/>
    <property type="match status" value="1"/>
</dbReference>
<sequence length="186" mass="20351">MVPMKAMTGTGLYSLACLLVITIYPSAVCDSLCSNTTQCFNGTDVKVTLNSISGFSVYEGDDLTIDCTHNLPVGLRNLLVFVWLKDNHCLEGENNSNLTLKRVVTKTNGIYVCTIQSPCGNFTSDSREIKVEDLTMLTIVICGVSAVVLILVLGIGMKIMLKKEFAKTKNRRQQNAQNLQSTTTTE</sequence>
<keyword evidence="1" id="KW-0472">Membrane</keyword>
<evidence type="ECO:0000256" key="2">
    <source>
        <dbReference type="SAM" id="SignalP"/>
    </source>
</evidence>
<dbReference type="InterPro" id="IPR013783">
    <property type="entry name" value="Ig-like_fold"/>
</dbReference>
<feature type="chain" id="PRO_5042979435" description="Ig-like domain-containing protein" evidence="2">
    <location>
        <begin position="30"/>
        <end position="186"/>
    </location>
</feature>
<feature type="signal peptide" evidence="2">
    <location>
        <begin position="1"/>
        <end position="29"/>
    </location>
</feature>
<dbReference type="InterPro" id="IPR036179">
    <property type="entry name" value="Ig-like_dom_sf"/>
</dbReference>
<protein>
    <recommendedName>
        <fullName evidence="3">Ig-like domain-containing protein</fullName>
    </recommendedName>
</protein>
<evidence type="ECO:0000256" key="1">
    <source>
        <dbReference type="SAM" id="Phobius"/>
    </source>
</evidence>
<accession>A0AAN8KUK6</accession>
<name>A0AAN8KUK6_9TELE</name>
<gene>
    <name evidence="4" type="ORF">J4Q44_G00313530</name>
</gene>
<dbReference type="AlphaFoldDB" id="A0AAN8KUK6"/>
<organism evidence="4 5">
    <name type="scientific">Coregonus suidteri</name>
    <dbReference type="NCBI Taxonomy" id="861788"/>
    <lineage>
        <taxon>Eukaryota</taxon>
        <taxon>Metazoa</taxon>
        <taxon>Chordata</taxon>
        <taxon>Craniata</taxon>
        <taxon>Vertebrata</taxon>
        <taxon>Euteleostomi</taxon>
        <taxon>Actinopterygii</taxon>
        <taxon>Neopterygii</taxon>
        <taxon>Teleostei</taxon>
        <taxon>Protacanthopterygii</taxon>
        <taxon>Salmoniformes</taxon>
        <taxon>Salmonidae</taxon>
        <taxon>Coregoninae</taxon>
        <taxon>Coregonus</taxon>
    </lineage>
</organism>
<keyword evidence="1" id="KW-1133">Transmembrane helix</keyword>
<keyword evidence="2" id="KW-0732">Signal</keyword>
<proteinExistence type="predicted"/>
<feature type="transmembrane region" description="Helical" evidence="1">
    <location>
        <begin position="134"/>
        <end position="161"/>
    </location>
</feature>
<evidence type="ECO:0000313" key="5">
    <source>
        <dbReference type="Proteomes" id="UP001356427"/>
    </source>
</evidence>
<dbReference type="InterPro" id="IPR007110">
    <property type="entry name" value="Ig-like_dom"/>
</dbReference>
<feature type="domain" description="Ig-like" evidence="3">
    <location>
        <begin position="45"/>
        <end position="130"/>
    </location>
</feature>
<dbReference type="Proteomes" id="UP001356427">
    <property type="component" value="Unassembled WGS sequence"/>
</dbReference>
<dbReference type="SUPFAM" id="SSF48726">
    <property type="entry name" value="Immunoglobulin"/>
    <property type="match status" value="1"/>
</dbReference>
<evidence type="ECO:0000313" key="4">
    <source>
        <dbReference type="EMBL" id="KAK6298298.1"/>
    </source>
</evidence>